<evidence type="ECO:0000256" key="10">
    <source>
        <dbReference type="ARBA" id="ARBA00023170"/>
    </source>
</evidence>
<evidence type="ECO:0000256" key="3">
    <source>
        <dbReference type="ARBA" id="ARBA00022692"/>
    </source>
</evidence>
<dbReference type="GO" id="GO:0004888">
    <property type="term" value="F:transmembrane signaling receptor activity"/>
    <property type="evidence" value="ECO:0007669"/>
    <property type="project" value="InterPro"/>
</dbReference>
<keyword evidence="12" id="KW-0628">Postsynaptic cell membrane</keyword>
<evidence type="ECO:0000256" key="2">
    <source>
        <dbReference type="ARBA" id="ARBA00022475"/>
    </source>
</evidence>
<evidence type="ECO:0000256" key="8">
    <source>
        <dbReference type="ARBA" id="ARBA00023136"/>
    </source>
</evidence>
<evidence type="ECO:0000256" key="9">
    <source>
        <dbReference type="ARBA" id="ARBA00023157"/>
    </source>
</evidence>
<evidence type="ECO:0000256" key="6">
    <source>
        <dbReference type="ARBA" id="ARBA00023018"/>
    </source>
</evidence>
<keyword evidence="8 20" id="KW-0472">Membrane</keyword>
<comment type="catalytic activity">
    <reaction evidence="18">
        <text>Ca(2+)(in) = Ca(2+)(out)</text>
        <dbReference type="Rhea" id="RHEA:29671"/>
        <dbReference type="ChEBI" id="CHEBI:29108"/>
    </reaction>
</comment>
<evidence type="ECO:0000256" key="17">
    <source>
        <dbReference type="ARBA" id="ARBA00036239"/>
    </source>
</evidence>
<dbReference type="InterPro" id="IPR036719">
    <property type="entry name" value="Neuro-gated_channel_TM_sf"/>
</dbReference>
<evidence type="ECO:0000256" key="7">
    <source>
        <dbReference type="ARBA" id="ARBA00023065"/>
    </source>
</evidence>
<reference evidence="24" key="1">
    <citation type="submission" date="2022-12" db="EMBL/GenBank/DDBJ databases">
        <authorList>
            <person name="Alioto T."/>
            <person name="Alioto T."/>
            <person name="Gomez Garrido J."/>
        </authorList>
    </citation>
    <scope>NUCLEOTIDE SEQUENCE</scope>
</reference>
<comment type="catalytic activity">
    <reaction evidence="16">
        <text>K(+)(in) = K(+)(out)</text>
        <dbReference type="Rhea" id="RHEA:29463"/>
        <dbReference type="ChEBI" id="CHEBI:29103"/>
    </reaction>
</comment>
<evidence type="ECO:0000256" key="12">
    <source>
        <dbReference type="ARBA" id="ARBA00023257"/>
    </source>
</evidence>
<dbReference type="InterPro" id="IPR038050">
    <property type="entry name" value="Neuro_actylchol_rec"/>
</dbReference>
<feature type="region of interest" description="Disordered" evidence="21">
    <location>
        <begin position="687"/>
        <end position="711"/>
    </location>
</feature>
<evidence type="ECO:0000256" key="13">
    <source>
        <dbReference type="ARBA" id="ARBA00023286"/>
    </source>
</evidence>
<keyword evidence="7 20" id="KW-0406">Ion transport</keyword>
<keyword evidence="2" id="KW-1003">Cell membrane</keyword>
<keyword evidence="13" id="KW-1071">Ligand-gated ion channel</keyword>
<feature type="domain" description="Neurotransmitter-gated ion-channel transmembrane" evidence="23">
    <location>
        <begin position="258"/>
        <end position="350"/>
    </location>
</feature>
<dbReference type="InterPro" id="IPR018000">
    <property type="entry name" value="Neurotransmitter_ion_chnl_CS"/>
</dbReference>
<keyword evidence="4" id="KW-0732">Signal</keyword>
<dbReference type="Proteomes" id="UP001178461">
    <property type="component" value="Chromosome 2"/>
</dbReference>
<keyword evidence="6" id="KW-0770">Synapse</keyword>
<comment type="subcellular location">
    <subcellularLocation>
        <location evidence="15">Postsynaptic cell membrane</location>
        <topology evidence="15">Multi-pass membrane protein</topology>
    </subcellularLocation>
</comment>
<keyword evidence="3 20" id="KW-0812">Transmembrane</keyword>
<feature type="domain" description="Neurotransmitter-gated ion-channel ligand-binding" evidence="22">
    <location>
        <begin position="382"/>
        <end position="573"/>
    </location>
</feature>
<dbReference type="InterPro" id="IPR006029">
    <property type="entry name" value="Neurotrans-gated_channel_TM"/>
</dbReference>
<dbReference type="Gene3D" id="1.20.58.390">
    <property type="entry name" value="Neurotransmitter-gated ion-channel transmembrane domain"/>
    <property type="match status" value="2"/>
</dbReference>
<evidence type="ECO:0000313" key="25">
    <source>
        <dbReference type="Proteomes" id="UP001178461"/>
    </source>
</evidence>
<feature type="transmembrane region" description="Helical" evidence="20">
    <location>
        <begin position="636"/>
        <end position="661"/>
    </location>
</feature>
<keyword evidence="14 20" id="KW-0407">Ion channel</keyword>
<feature type="transmembrane region" description="Helical" evidence="20">
    <location>
        <begin position="263"/>
        <end position="281"/>
    </location>
</feature>
<protein>
    <submittedName>
        <fullName evidence="24">5-hydroxytryptamine receptor 3A-like</fullName>
    </submittedName>
</protein>
<evidence type="ECO:0000256" key="18">
    <source>
        <dbReference type="ARBA" id="ARBA00036634"/>
    </source>
</evidence>
<evidence type="ECO:0000259" key="23">
    <source>
        <dbReference type="Pfam" id="PF02932"/>
    </source>
</evidence>
<dbReference type="SUPFAM" id="SSF90112">
    <property type="entry name" value="Neurotransmitter-gated ion-channel transmembrane pore"/>
    <property type="match status" value="2"/>
</dbReference>
<evidence type="ECO:0000256" key="21">
    <source>
        <dbReference type="SAM" id="MobiDB-lite"/>
    </source>
</evidence>
<evidence type="ECO:0000256" key="5">
    <source>
        <dbReference type="ARBA" id="ARBA00022989"/>
    </source>
</evidence>
<dbReference type="PANTHER" id="PTHR18945">
    <property type="entry name" value="NEUROTRANSMITTER GATED ION CHANNEL"/>
    <property type="match status" value="1"/>
</dbReference>
<dbReference type="EMBL" id="OX395127">
    <property type="protein sequence ID" value="CAI5765992.1"/>
    <property type="molecule type" value="Genomic_DNA"/>
</dbReference>
<feature type="domain" description="Neurotransmitter-gated ion-channel transmembrane" evidence="23">
    <location>
        <begin position="596"/>
        <end position="677"/>
    </location>
</feature>
<dbReference type="GO" id="GO:0005230">
    <property type="term" value="F:extracellular ligand-gated monoatomic ion channel activity"/>
    <property type="evidence" value="ECO:0007669"/>
    <property type="project" value="InterPro"/>
</dbReference>
<sequence length="784" mass="90694">MMSFLLSWVPEATQKQICGYYDVAKYLNISSNKDLFSYTIPKRNWEESLEVDLDFTLVSILSVQEKLQVVTFYFWLHVSWKNDFISWDPLDFCNITRITLPVKLFWTPDIYIDERADEDKFTLSPMAYVTSDGYIHLLQTYRLTSSCGLDVHAFPFDKQKCNLTMTTICSDKEILLKSSKSSMKANQDSHKSFLSSGEWKFEELRIIEHTLGYDISNFSIVTYEVSMKRQSILYVLVLILPTFTLFLLDMAISYAFACPGEKIAFKVTLILQVSLLSLILNDMLPSASDDPPVIAMFFTGIFVFMVFGILENAFVLYLKQKKPESPPFMRNKFMNIILRKKKKQSEKPVADLEATQKQNCRYHDVAEYLNISSKKDLFLYTIPLNDWEKPIEVQLDFTLVSILSVQEKLQVVTFYFWMYVFWDNEFVSWNPLDFCNITNITLPVNLFWTPDLYIDERADEDKFTQSPFAYVSADGSIQMFQAYRLTSSCSLDVHAFPFDQQKCNISIMSSIHSDKEMIMVSNKSSKKANQDSRKNYLTSGEWKFEELRIIEHIMEYDLINFSAVTYEISMKRRSILYVLVLILPTLTLFLLDMAISIASASPGEKIAFKMTLILQISFLSMILNDMLPATSDNPPVIAAFFTGMFVFLVLGILENAFVLCLREKRPKLPSFKGNKVMNRILSKKKEECESPATHFGDRSPKENQPADGFPLPAKDSEDDSLVFLKHLNMELQQIKKHLSLEERQDDPESVAWDKTMALVEKGLYYTRLILSVIFLAVIIIQWTR</sequence>
<keyword evidence="9" id="KW-1015">Disulfide bond</keyword>
<dbReference type="FunFam" id="2.70.170.10:FF:000017">
    <property type="entry name" value="5-hydroxytryptamine receptor 3A"/>
    <property type="match status" value="2"/>
</dbReference>
<organism evidence="24 25">
    <name type="scientific">Podarcis lilfordi</name>
    <name type="common">Lilford's wall lizard</name>
    <dbReference type="NCBI Taxonomy" id="74358"/>
    <lineage>
        <taxon>Eukaryota</taxon>
        <taxon>Metazoa</taxon>
        <taxon>Chordata</taxon>
        <taxon>Craniata</taxon>
        <taxon>Vertebrata</taxon>
        <taxon>Euteleostomi</taxon>
        <taxon>Lepidosauria</taxon>
        <taxon>Squamata</taxon>
        <taxon>Bifurcata</taxon>
        <taxon>Unidentata</taxon>
        <taxon>Episquamata</taxon>
        <taxon>Laterata</taxon>
        <taxon>Lacertibaenia</taxon>
        <taxon>Lacertidae</taxon>
        <taxon>Podarcis</taxon>
    </lineage>
</organism>
<evidence type="ECO:0000259" key="22">
    <source>
        <dbReference type="Pfam" id="PF02931"/>
    </source>
</evidence>
<evidence type="ECO:0000256" key="15">
    <source>
        <dbReference type="ARBA" id="ARBA00034104"/>
    </source>
</evidence>
<dbReference type="InterPro" id="IPR006202">
    <property type="entry name" value="Neur_chan_lig-bd"/>
</dbReference>
<gene>
    <name evidence="24" type="ORF">PODLI_1B012536</name>
</gene>
<keyword evidence="10 24" id="KW-0675">Receptor</keyword>
<dbReference type="AlphaFoldDB" id="A0AA35JTQ8"/>
<feature type="transmembrane region" description="Helical" evidence="20">
    <location>
        <begin position="232"/>
        <end position="257"/>
    </location>
</feature>
<evidence type="ECO:0000256" key="4">
    <source>
        <dbReference type="ARBA" id="ARBA00022729"/>
    </source>
</evidence>
<dbReference type="Pfam" id="PF02932">
    <property type="entry name" value="Neur_chan_memb"/>
    <property type="match status" value="2"/>
</dbReference>
<feature type="transmembrane region" description="Helical" evidence="20">
    <location>
        <begin position="293"/>
        <end position="318"/>
    </location>
</feature>
<name>A0AA35JTQ8_9SAUR</name>
<dbReference type="InterPro" id="IPR036734">
    <property type="entry name" value="Neur_chan_lig-bd_sf"/>
</dbReference>
<evidence type="ECO:0000256" key="19">
    <source>
        <dbReference type="ARBA" id="ARBA00037540"/>
    </source>
</evidence>
<dbReference type="PRINTS" id="PR00252">
    <property type="entry name" value="NRIONCHANNEL"/>
</dbReference>
<keyword evidence="25" id="KW-1185">Reference proteome</keyword>
<keyword evidence="1 20" id="KW-0813">Transport</keyword>
<keyword evidence="11" id="KW-0325">Glycoprotein</keyword>
<evidence type="ECO:0000256" key="14">
    <source>
        <dbReference type="ARBA" id="ARBA00023303"/>
    </source>
</evidence>
<evidence type="ECO:0000313" key="24">
    <source>
        <dbReference type="EMBL" id="CAI5765992.1"/>
    </source>
</evidence>
<dbReference type="SUPFAM" id="SSF63712">
    <property type="entry name" value="Nicotinic receptor ligand binding domain-like"/>
    <property type="match status" value="2"/>
</dbReference>
<evidence type="ECO:0000256" key="20">
    <source>
        <dbReference type="RuleBase" id="RU000687"/>
    </source>
</evidence>
<dbReference type="PROSITE" id="PS00236">
    <property type="entry name" value="NEUROTR_ION_CHANNEL"/>
    <property type="match status" value="2"/>
</dbReference>
<feature type="transmembrane region" description="Helical" evidence="20">
    <location>
        <begin position="764"/>
        <end position="783"/>
    </location>
</feature>
<dbReference type="Pfam" id="PF02931">
    <property type="entry name" value="Neur_chan_LBD"/>
    <property type="match status" value="2"/>
</dbReference>
<evidence type="ECO:0000256" key="11">
    <source>
        <dbReference type="ARBA" id="ARBA00023180"/>
    </source>
</evidence>
<comment type="similarity">
    <text evidence="20">Belongs to the ligand-gated ion channel (TC 1.A.9) family.</text>
</comment>
<evidence type="ECO:0000256" key="16">
    <source>
        <dbReference type="ARBA" id="ARBA00034430"/>
    </source>
</evidence>
<keyword evidence="5 20" id="KW-1133">Transmembrane helix</keyword>
<dbReference type="InterPro" id="IPR006201">
    <property type="entry name" value="Neur_channel"/>
</dbReference>
<dbReference type="Gene3D" id="2.70.170.10">
    <property type="entry name" value="Neurotransmitter-gated ion-channel ligand-binding domain"/>
    <property type="match status" value="2"/>
</dbReference>
<evidence type="ECO:0000256" key="1">
    <source>
        <dbReference type="ARBA" id="ARBA00022448"/>
    </source>
</evidence>
<proteinExistence type="inferred from homology"/>
<dbReference type="GO" id="GO:0045211">
    <property type="term" value="C:postsynaptic membrane"/>
    <property type="evidence" value="ECO:0007669"/>
    <property type="project" value="UniProtKB-SubCell"/>
</dbReference>
<comment type="catalytic activity">
    <reaction evidence="17">
        <text>Na(+)(in) = Na(+)(out)</text>
        <dbReference type="Rhea" id="RHEA:34963"/>
        <dbReference type="ChEBI" id="CHEBI:29101"/>
    </reaction>
</comment>
<accession>A0AA35JTQ8</accession>
<feature type="transmembrane region" description="Helical" evidence="20">
    <location>
        <begin position="575"/>
        <end position="594"/>
    </location>
</feature>
<comment type="caution">
    <text evidence="20">Lacks conserved residue(s) required for the propagation of feature annotation.</text>
</comment>
<feature type="domain" description="Neurotransmitter-gated ion-channel ligand-binding" evidence="22">
    <location>
        <begin position="39"/>
        <end position="230"/>
    </location>
</feature>
<comment type="function">
    <text evidence="19">Forms serotonin (5-hydroxytryptamine/5-HT3)-activated cation-selective channel complexes, which when activated cause fast, depolarizing responses in neurons.</text>
</comment>